<feature type="transmembrane region" description="Helical" evidence="6">
    <location>
        <begin position="99"/>
        <end position="117"/>
    </location>
</feature>
<keyword evidence="2" id="KW-0813">Transport</keyword>
<evidence type="ECO:0000256" key="2">
    <source>
        <dbReference type="ARBA" id="ARBA00022448"/>
    </source>
</evidence>
<dbReference type="Gene3D" id="1.20.1250.20">
    <property type="entry name" value="MFS general substrate transporter like domains"/>
    <property type="match status" value="1"/>
</dbReference>
<dbReference type="InterPro" id="IPR051068">
    <property type="entry name" value="MFS_Domain-Containing_Protein"/>
</dbReference>
<feature type="transmembrane region" description="Helical" evidence="6">
    <location>
        <begin position="438"/>
        <end position="461"/>
    </location>
</feature>
<accession>A0A1I8NFE3</accession>
<proteinExistence type="predicted"/>
<evidence type="ECO:0000256" key="6">
    <source>
        <dbReference type="SAM" id="Phobius"/>
    </source>
</evidence>
<feature type="transmembrane region" description="Helical" evidence="6">
    <location>
        <begin position="467"/>
        <end position="486"/>
    </location>
</feature>
<dbReference type="PROSITE" id="PS50850">
    <property type="entry name" value="MFS"/>
    <property type="match status" value="1"/>
</dbReference>
<dbReference type="KEGG" id="mde:101889947"/>
<keyword evidence="3 6" id="KW-0812">Transmembrane</keyword>
<dbReference type="VEuPathDB" id="VectorBase:MDOA014616"/>
<dbReference type="InterPro" id="IPR036259">
    <property type="entry name" value="MFS_trans_sf"/>
</dbReference>
<dbReference type="RefSeq" id="XP_011295080.2">
    <property type="nucleotide sequence ID" value="XM_011296778.3"/>
</dbReference>
<feature type="transmembrane region" description="Helical" evidence="6">
    <location>
        <begin position="70"/>
        <end position="92"/>
    </location>
</feature>
<dbReference type="STRING" id="7370.A0A1I8NFE3"/>
<dbReference type="VEuPathDB" id="VectorBase:MDOMA2_019340"/>
<dbReference type="AlphaFoldDB" id="A0A1I8NFE3"/>
<evidence type="ECO:0000259" key="7">
    <source>
        <dbReference type="PROSITE" id="PS50850"/>
    </source>
</evidence>
<dbReference type="CDD" id="cd17326">
    <property type="entry name" value="MFS_MFSD8"/>
    <property type="match status" value="1"/>
</dbReference>
<dbReference type="PANTHER" id="PTHR23510:SF3">
    <property type="entry name" value="MAJOR FACILITATOR SUPERFAMILY DOMAIN-CONTAINING PROTEIN 8"/>
    <property type="match status" value="1"/>
</dbReference>
<dbReference type="GO" id="GO:0012505">
    <property type="term" value="C:endomembrane system"/>
    <property type="evidence" value="ECO:0007669"/>
    <property type="project" value="UniProtKB-SubCell"/>
</dbReference>
<dbReference type="Pfam" id="PF07690">
    <property type="entry name" value="MFS_1"/>
    <property type="match status" value="2"/>
</dbReference>
<dbReference type="OrthoDB" id="370281at2759"/>
<feature type="transmembrane region" description="Helical" evidence="6">
    <location>
        <begin position="206"/>
        <end position="229"/>
    </location>
</feature>
<feature type="transmembrane region" description="Helical" evidence="6">
    <location>
        <begin position="164"/>
        <end position="186"/>
    </location>
</feature>
<evidence type="ECO:0000256" key="4">
    <source>
        <dbReference type="ARBA" id="ARBA00022989"/>
    </source>
</evidence>
<name>A0A1I8NFE3_MUSDO</name>
<dbReference type="InterPro" id="IPR020846">
    <property type="entry name" value="MFS_dom"/>
</dbReference>
<protein>
    <recommendedName>
        <fullName evidence="7">Major facilitator superfamily (MFS) profile domain-containing protein</fullName>
    </recommendedName>
</protein>
<feature type="transmembrane region" description="Helical" evidence="6">
    <location>
        <begin position="259"/>
        <end position="278"/>
    </location>
</feature>
<dbReference type="GO" id="GO:0005765">
    <property type="term" value="C:lysosomal membrane"/>
    <property type="evidence" value="ECO:0007669"/>
    <property type="project" value="TreeGrafter"/>
</dbReference>
<dbReference type="RefSeq" id="XP_019894577.2">
    <property type="nucleotide sequence ID" value="XM_020039018.2"/>
</dbReference>
<keyword evidence="5 6" id="KW-0472">Membrane</keyword>
<dbReference type="eggNOG" id="KOG2325">
    <property type="taxonomic scope" value="Eukaryota"/>
</dbReference>
<dbReference type="EnsemblMetazoa" id="MDOA014616-RA">
    <property type="protein sequence ID" value="MDOA014616-PA"/>
    <property type="gene ID" value="MDOA014616"/>
</dbReference>
<dbReference type="InterPro" id="IPR011701">
    <property type="entry name" value="MFS"/>
</dbReference>
<reference evidence="8" key="1">
    <citation type="submission" date="2020-05" db="UniProtKB">
        <authorList>
            <consortium name="EnsemblMetazoa"/>
        </authorList>
    </citation>
    <scope>IDENTIFICATION</scope>
    <source>
        <strain evidence="8">Aabys</strain>
    </source>
</reference>
<dbReference type="EnsemblMetazoa" id="MDOA014616-RB">
    <property type="protein sequence ID" value="MDOA014616-PB"/>
    <property type="gene ID" value="MDOA014616"/>
</dbReference>
<dbReference type="GO" id="GO:0022857">
    <property type="term" value="F:transmembrane transporter activity"/>
    <property type="evidence" value="ECO:0007669"/>
    <property type="project" value="InterPro"/>
</dbReference>
<evidence type="ECO:0000256" key="3">
    <source>
        <dbReference type="ARBA" id="ARBA00022692"/>
    </source>
</evidence>
<dbReference type="PANTHER" id="PTHR23510">
    <property type="entry name" value="INNER MEMBRANE TRANSPORT PROTEIN YAJR"/>
    <property type="match status" value="1"/>
</dbReference>
<gene>
    <name evidence="8" type="primary">101889947</name>
</gene>
<organism evidence="8">
    <name type="scientific">Musca domestica</name>
    <name type="common">House fly</name>
    <dbReference type="NCBI Taxonomy" id="7370"/>
    <lineage>
        <taxon>Eukaryota</taxon>
        <taxon>Metazoa</taxon>
        <taxon>Ecdysozoa</taxon>
        <taxon>Arthropoda</taxon>
        <taxon>Hexapoda</taxon>
        <taxon>Insecta</taxon>
        <taxon>Pterygota</taxon>
        <taxon>Neoptera</taxon>
        <taxon>Endopterygota</taxon>
        <taxon>Diptera</taxon>
        <taxon>Brachycera</taxon>
        <taxon>Muscomorpha</taxon>
        <taxon>Muscoidea</taxon>
        <taxon>Muscidae</taxon>
        <taxon>Musca</taxon>
    </lineage>
</organism>
<comment type="subcellular location">
    <subcellularLocation>
        <location evidence="1">Endomembrane system</location>
        <topology evidence="1">Multi-pass membrane protein</topology>
    </subcellularLocation>
</comment>
<sequence length="580" mass="64107">MEKLKKSFRTTKIPDNVNDGFETLDEYRARWRSARIIYFTMFLMSLAFSIILTGIWPYLKKLDPSAGKEFMGLIVAANPLGQMIFSPLFGWWSNKIHSIRIPMICSLTLFTVASAIYSSLELMPDNVKYWMWASRFLIGVSSSNTAVCRSYLSDATRLSERTNAVSMISLAQVLGFIIGPGLQALVTPLGSDGIQLFGGGVVFNMYTAPSWINVVMSIGNLIMFMPAVFEERRVAAREIMIMQGKTSEKETWKSIKPDYVSAWTLIVAFFVLVFNFVLLETLGTSLTMEQFAWSNEQAVHYMGILMSVGAIVALITFVAINPLCKFFPENQVLIWGGFSLMVLGRVLYIPWGDGPPKIAEVYNVTIPLTGNSTLDLTPDDEIFLGCPRTQQWCEITPALTLSQFIIGYAFTSIGYPIGVTLIQTIFSKVLGPRPQGVWMGLMTGSGCLSRVMGPVFVGSIYTRLGTYWTFGLTSVMMLVSMIWLLLSRKRLIPPIYDTATAAADPVELKDLKKTDIEQNGMSSVGAAIATGNLSTLPYIDEAEATDDRQIGVSAEGHEEMSHLLNAKNATIVAIGRSSDT</sequence>
<feature type="transmembrane region" description="Helical" evidence="6">
    <location>
        <begin position="298"/>
        <end position="320"/>
    </location>
</feature>
<feature type="transmembrane region" description="Helical" evidence="6">
    <location>
        <begin position="332"/>
        <end position="351"/>
    </location>
</feature>
<feature type="transmembrane region" description="Helical" evidence="6">
    <location>
        <begin position="129"/>
        <end position="152"/>
    </location>
</feature>
<evidence type="ECO:0000256" key="1">
    <source>
        <dbReference type="ARBA" id="ARBA00004127"/>
    </source>
</evidence>
<dbReference type="RefSeq" id="XP_005189795.2">
    <property type="nucleotide sequence ID" value="XM_005189738.4"/>
</dbReference>
<feature type="domain" description="Major facilitator superfamily (MFS) profile" evidence="7">
    <location>
        <begin position="33"/>
        <end position="492"/>
    </location>
</feature>
<feature type="transmembrane region" description="Helical" evidence="6">
    <location>
        <begin position="36"/>
        <end position="58"/>
    </location>
</feature>
<dbReference type="SUPFAM" id="SSF103473">
    <property type="entry name" value="MFS general substrate transporter"/>
    <property type="match status" value="1"/>
</dbReference>
<keyword evidence="4 6" id="KW-1133">Transmembrane helix</keyword>
<feature type="transmembrane region" description="Helical" evidence="6">
    <location>
        <begin position="405"/>
        <end position="426"/>
    </location>
</feature>
<evidence type="ECO:0000256" key="5">
    <source>
        <dbReference type="ARBA" id="ARBA00023136"/>
    </source>
</evidence>
<evidence type="ECO:0000313" key="8">
    <source>
        <dbReference type="EnsemblMetazoa" id="MDOA014616-PB"/>
    </source>
</evidence>